<sequence>MTYNDFLYEGYWWLSLIGGLHCIGLGLYIRHVYRDKHDNHKLLGAIFNLLALYFLTGLISKTNSPVPLPMLFILIIPVYFLQMPLLYLYCYRSLHNIHRDIRMSGHFYPALALMVVISLAFVLDANVYLNLSDDPITNLSHVTVLGAVLPALLSLQALIYFYLIIKLLNQFRGRSRRVHQDSLKDIKFRWLLVLTLAMLINWVVRTGLVILPFYFGDHVSITAQAITRLCLLLTVYVLALYGLKQITLAAYLRGRLSSKMTDPNQRPSSQQLLNAEELNYLQQILNADDTQDNPANKP</sequence>
<reference evidence="2 3" key="1">
    <citation type="submission" date="2021-05" db="EMBL/GenBank/DDBJ databases">
        <title>Molecular characterization for Shewanella algae harboring chromosomal blaOXA-55-like strains isolated from clinical and environment sample.</title>
        <authorList>
            <person name="Ohama Y."/>
            <person name="Aoki K."/>
            <person name="Harada S."/>
            <person name="Moriya K."/>
            <person name="Ishii Y."/>
            <person name="Tateda K."/>
        </authorList>
    </citation>
    <scope>NUCLEOTIDE SEQUENCE [LARGE SCALE GENOMIC DNA]</scope>
    <source>
        <strain evidence="2 3">LMG 23746</strain>
    </source>
</reference>
<accession>A0ABQ4PKZ8</accession>
<evidence type="ECO:0000313" key="3">
    <source>
        <dbReference type="Proteomes" id="UP000761574"/>
    </source>
</evidence>
<feature type="transmembrane region" description="Helical" evidence="1">
    <location>
        <begin position="12"/>
        <end position="30"/>
    </location>
</feature>
<gene>
    <name evidence="2" type="ORF">TUM4630_24640</name>
</gene>
<feature type="transmembrane region" description="Helical" evidence="1">
    <location>
        <begin position="110"/>
        <end position="129"/>
    </location>
</feature>
<evidence type="ECO:0000313" key="2">
    <source>
        <dbReference type="EMBL" id="GIU48410.1"/>
    </source>
</evidence>
<keyword evidence="3" id="KW-1185">Reference proteome</keyword>
<evidence type="ECO:0000256" key="1">
    <source>
        <dbReference type="SAM" id="Phobius"/>
    </source>
</evidence>
<keyword evidence="1" id="KW-0812">Transmembrane</keyword>
<keyword evidence="1" id="KW-1133">Transmembrane helix</keyword>
<feature type="transmembrane region" description="Helical" evidence="1">
    <location>
        <begin position="66"/>
        <end position="89"/>
    </location>
</feature>
<feature type="transmembrane region" description="Helical" evidence="1">
    <location>
        <begin position="149"/>
        <end position="169"/>
    </location>
</feature>
<dbReference type="RefSeq" id="WP_110459047.1">
    <property type="nucleotide sequence ID" value="NZ_BPFB01000029.1"/>
</dbReference>
<feature type="transmembrane region" description="Helical" evidence="1">
    <location>
        <begin position="190"/>
        <end position="215"/>
    </location>
</feature>
<feature type="transmembrane region" description="Helical" evidence="1">
    <location>
        <begin position="42"/>
        <end position="60"/>
    </location>
</feature>
<dbReference type="EMBL" id="BPFB01000029">
    <property type="protein sequence ID" value="GIU48410.1"/>
    <property type="molecule type" value="Genomic_DNA"/>
</dbReference>
<comment type="caution">
    <text evidence="2">The sequence shown here is derived from an EMBL/GenBank/DDBJ whole genome shotgun (WGS) entry which is preliminary data.</text>
</comment>
<dbReference type="Proteomes" id="UP000761574">
    <property type="component" value="Unassembled WGS sequence"/>
</dbReference>
<proteinExistence type="predicted"/>
<organism evidence="2 3">
    <name type="scientific">Shewanella algidipiscicola</name>
    <dbReference type="NCBI Taxonomy" id="614070"/>
    <lineage>
        <taxon>Bacteria</taxon>
        <taxon>Pseudomonadati</taxon>
        <taxon>Pseudomonadota</taxon>
        <taxon>Gammaproteobacteria</taxon>
        <taxon>Alteromonadales</taxon>
        <taxon>Shewanellaceae</taxon>
        <taxon>Shewanella</taxon>
    </lineage>
</organism>
<name>A0ABQ4PKZ8_9GAMM</name>
<keyword evidence="1" id="KW-0472">Membrane</keyword>
<feature type="transmembrane region" description="Helical" evidence="1">
    <location>
        <begin position="221"/>
        <end position="243"/>
    </location>
</feature>
<protein>
    <submittedName>
        <fullName evidence="2">Uncharacterized protein</fullName>
    </submittedName>
</protein>